<gene>
    <name evidence="2" type="ORF">VroAM7_45430</name>
</gene>
<feature type="domain" description="Transcriptional regulator SgrR N-terminal HTH" evidence="1">
    <location>
        <begin position="7"/>
        <end position="92"/>
    </location>
</feature>
<dbReference type="Pfam" id="PF12793">
    <property type="entry name" value="SgrR_N"/>
    <property type="match status" value="1"/>
</dbReference>
<evidence type="ECO:0000259" key="1">
    <source>
        <dbReference type="Pfam" id="PF12793"/>
    </source>
</evidence>
<dbReference type="EMBL" id="AP019799">
    <property type="protein sequence ID" value="BBL91890.1"/>
    <property type="molecule type" value="Genomic_DNA"/>
</dbReference>
<organism evidence="2 3">
    <name type="scientific">Vibrio rotiferianus</name>
    <dbReference type="NCBI Taxonomy" id="190895"/>
    <lineage>
        <taxon>Bacteria</taxon>
        <taxon>Pseudomonadati</taxon>
        <taxon>Pseudomonadota</taxon>
        <taxon>Gammaproteobacteria</taxon>
        <taxon>Vibrionales</taxon>
        <taxon>Vibrionaceae</taxon>
        <taxon>Vibrio</taxon>
    </lineage>
</organism>
<evidence type="ECO:0000313" key="2">
    <source>
        <dbReference type="EMBL" id="BBL91890.1"/>
    </source>
</evidence>
<protein>
    <recommendedName>
        <fullName evidence="1">Transcriptional regulator SgrR N-terminal HTH domain-containing protein</fullName>
    </recommendedName>
</protein>
<dbReference type="Proteomes" id="UP000315115">
    <property type="component" value="Chromosome 2"/>
</dbReference>
<name>A0A510II47_9VIBR</name>
<accession>A0A510II47</accession>
<reference evidence="3" key="1">
    <citation type="submission" date="2019-07" db="EMBL/GenBank/DDBJ databases">
        <title>Complete Genome Sequences of Vibrion rotiferianus strain AM7.</title>
        <authorList>
            <person name="Miyazaki K."/>
            <person name="Wiseschart A."/>
            <person name="Pootanakit K."/>
            <person name="Ishimori K."/>
            <person name="Kitahara K."/>
        </authorList>
    </citation>
    <scope>NUCLEOTIDE SEQUENCE [LARGE SCALE GENOMIC DNA]</scope>
    <source>
        <strain evidence="3">AM7</strain>
    </source>
</reference>
<proteinExistence type="predicted"/>
<dbReference type="InterPro" id="IPR025370">
    <property type="entry name" value="SgrR_HTH_N"/>
</dbReference>
<dbReference type="AlphaFoldDB" id="A0A510II47"/>
<evidence type="ECO:0000313" key="3">
    <source>
        <dbReference type="Proteomes" id="UP000315115"/>
    </source>
</evidence>
<sequence>MSDLNLFRYYQRLTPFGVGSEAKTTLQEVADLLFTSPRHARSLLSQMQSLMWLSWQPKAGRNQRSTLLLNIELSALKESLALERIKLGKYESTGDSR</sequence>